<dbReference type="InterPro" id="IPR013388">
    <property type="entry name" value="T3SS_OrgA/MxiK"/>
</dbReference>
<name>A0ABY9YPW5_9GAMM</name>
<evidence type="ECO:0000313" key="2">
    <source>
        <dbReference type="Proteomes" id="UP001302072"/>
    </source>
</evidence>
<dbReference type="RefSeq" id="WP_311192113.1">
    <property type="nucleotide sequence ID" value="NZ_CP115541.1"/>
</dbReference>
<gene>
    <name evidence="1" type="ORF">PDM29_01365</name>
</gene>
<keyword evidence="2" id="KW-1185">Reference proteome</keyword>
<dbReference type="Pfam" id="PF09482">
    <property type="entry name" value="OrgA_MxiK"/>
    <property type="match status" value="1"/>
</dbReference>
<protein>
    <submittedName>
        <fullName evidence="1">Uncharacterized protein</fullName>
    </submittedName>
</protein>
<reference evidence="1 2" key="1">
    <citation type="submission" date="2022-12" db="EMBL/GenBank/DDBJ databases">
        <title>Two new species, Stenotrophomonas aracearum and Stenotrophomonas oahuensis, isolated from Anthurium (Araceae family) in Hawaii.</title>
        <authorList>
            <person name="Chunag S.C."/>
            <person name="Dobhal S."/>
            <person name="Alvarez A."/>
            <person name="Arif M."/>
        </authorList>
    </citation>
    <scope>NUCLEOTIDE SEQUENCE [LARGE SCALE GENOMIC DNA]</scope>
    <source>
        <strain evidence="1 2">A5586</strain>
    </source>
</reference>
<dbReference type="EMBL" id="CP115541">
    <property type="protein sequence ID" value="WNH52945.1"/>
    <property type="molecule type" value="Genomic_DNA"/>
</dbReference>
<evidence type="ECO:0000313" key="1">
    <source>
        <dbReference type="EMBL" id="WNH52945.1"/>
    </source>
</evidence>
<dbReference type="Proteomes" id="UP001302072">
    <property type="component" value="Chromosome"/>
</dbReference>
<organism evidence="1 2">
    <name type="scientific">Stenotrophomonas oahuensis</name>
    <dbReference type="NCBI Taxonomy" id="3003271"/>
    <lineage>
        <taxon>Bacteria</taxon>
        <taxon>Pseudomonadati</taxon>
        <taxon>Pseudomonadota</taxon>
        <taxon>Gammaproteobacteria</taxon>
        <taxon>Lysobacterales</taxon>
        <taxon>Lysobacteraceae</taxon>
        <taxon>Stenotrophomonas</taxon>
    </lineage>
</organism>
<sequence length="182" mass="20438">MGPDLLRLVYAPASYYRPWRSVYATATPAQQRWLNATLIRDRHLPMPSARASANTPLARRMIAVWDRVPEVAVLIGAARLRDWASMQRGGAALPLHVQAFMRSGYSRYDTTERPARLLEDDPDALLRWGAAEVRALSPLLPGWLAPRLALPLYTPSGDTPQRDVVPDVDLFWSAMSYVEKLS</sequence>
<proteinExistence type="predicted"/>
<accession>A0ABY9YPW5</accession>